<dbReference type="InterPro" id="IPR007686">
    <property type="entry name" value="YutG/PgpA"/>
</dbReference>
<dbReference type="PIRSF" id="PIRSF019587">
    <property type="entry name" value="PGPase"/>
    <property type="match status" value="1"/>
</dbReference>
<dbReference type="InterPro" id="IPR026038">
    <property type="entry name" value="Put_PGPase"/>
</dbReference>
<keyword evidence="3" id="KW-1185">Reference proteome</keyword>
<dbReference type="RefSeq" id="WP_184662737.1">
    <property type="nucleotide sequence ID" value="NZ_JACHHB010000001.1"/>
</dbReference>
<evidence type="ECO:0000313" key="2">
    <source>
        <dbReference type="EMBL" id="MBB5172269.1"/>
    </source>
</evidence>
<reference evidence="2 3" key="1">
    <citation type="submission" date="2020-08" db="EMBL/GenBank/DDBJ databases">
        <title>Genomic Encyclopedia of Type Strains, Phase IV (KMG-IV): sequencing the most valuable type-strain genomes for metagenomic binning, comparative biology and taxonomic classification.</title>
        <authorList>
            <person name="Goeker M."/>
        </authorList>
    </citation>
    <scope>NUCLEOTIDE SEQUENCE [LARGE SCALE GENOMIC DNA]</scope>
    <source>
        <strain evidence="2 3">DSM 24696</strain>
    </source>
</reference>
<feature type="domain" description="YutG/PgpA" evidence="1">
    <location>
        <begin position="30"/>
        <end position="162"/>
    </location>
</feature>
<comment type="caution">
    <text evidence="2">The sequence shown here is derived from an EMBL/GenBank/DDBJ whole genome shotgun (WGS) entry which is preliminary data.</text>
</comment>
<organism evidence="2 3">
    <name type="scientific">Texcoconibacillus texcoconensis</name>
    <dbReference type="NCBI Taxonomy" id="1095777"/>
    <lineage>
        <taxon>Bacteria</taxon>
        <taxon>Bacillati</taxon>
        <taxon>Bacillota</taxon>
        <taxon>Bacilli</taxon>
        <taxon>Bacillales</taxon>
        <taxon>Bacillaceae</taxon>
        <taxon>Texcoconibacillus</taxon>
    </lineage>
</organism>
<accession>A0A840QLM1</accession>
<dbReference type="InterPro" id="IPR036681">
    <property type="entry name" value="PgpA-like_sf"/>
</dbReference>
<dbReference type="Proteomes" id="UP000551878">
    <property type="component" value="Unassembled WGS sequence"/>
</dbReference>
<dbReference type="CDD" id="cd06971">
    <property type="entry name" value="PgpA"/>
    <property type="match status" value="1"/>
</dbReference>
<dbReference type="Gene3D" id="1.10.3760.10">
    <property type="entry name" value="PgpA-like"/>
    <property type="match status" value="1"/>
</dbReference>
<protein>
    <submittedName>
        <fullName evidence="2">Phosphatidylglycerophosphatase A</fullName>
    </submittedName>
</protein>
<dbReference type="Pfam" id="PF04608">
    <property type="entry name" value="PgpA"/>
    <property type="match status" value="1"/>
</dbReference>
<name>A0A840QLM1_9BACI</name>
<dbReference type="GO" id="GO:0008962">
    <property type="term" value="F:phosphatidylglycerophosphatase activity"/>
    <property type="evidence" value="ECO:0007669"/>
    <property type="project" value="InterPro"/>
</dbReference>
<dbReference type="AlphaFoldDB" id="A0A840QLM1"/>
<evidence type="ECO:0000313" key="3">
    <source>
        <dbReference type="Proteomes" id="UP000551878"/>
    </source>
</evidence>
<evidence type="ECO:0000259" key="1">
    <source>
        <dbReference type="Pfam" id="PF04608"/>
    </source>
</evidence>
<proteinExistence type="predicted"/>
<dbReference type="SUPFAM" id="SSF101307">
    <property type="entry name" value="YutG-like"/>
    <property type="match status" value="1"/>
</dbReference>
<dbReference type="GO" id="GO:0006629">
    <property type="term" value="P:lipid metabolic process"/>
    <property type="evidence" value="ECO:0007669"/>
    <property type="project" value="InterPro"/>
</dbReference>
<dbReference type="EMBL" id="JACHHB010000001">
    <property type="protein sequence ID" value="MBB5172269.1"/>
    <property type="molecule type" value="Genomic_DNA"/>
</dbReference>
<sequence length="186" mass="21072">MTKRQPVHCHEVEKKTRELLEERGVTIEDIAEIVYQLQSPYNDALTLEECTHSVDAVLTKREIHHAVLVGVELDKLAEKKQLSEPLQSIVEMDEGLFGVDETIAFGSVFGYGSIAVTSFGYLDKEKTGIIKELDTKEGETVNTFLDDLICSIAANASSRLAHRLRDQQESLREEEIRRRDEEQRIG</sequence>
<gene>
    <name evidence="2" type="ORF">HNQ41_000409</name>
</gene>